<dbReference type="Gene3D" id="1.20.120.450">
    <property type="entry name" value="dinb family like domain"/>
    <property type="match status" value="1"/>
</dbReference>
<dbReference type="SUPFAM" id="SSF109854">
    <property type="entry name" value="DinB/YfiT-like putative metalloenzymes"/>
    <property type="match status" value="1"/>
</dbReference>
<reference evidence="2 3" key="1">
    <citation type="submission" date="2016-10" db="EMBL/GenBank/DDBJ databases">
        <authorList>
            <person name="de Groot N.N."/>
        </authorList>
    </citation>
    <scope>NUCLEOTIDE SEQUENCE [LARGE SCALE GENOMIC DNA]</scope>
    <source>
        <strain evidence="3">P4B,CCM 7963,CECT 7998,DSM 25260,IBRC-M 10614,KCTC 13821</strain>
    </source>
</reference>
<dbReference type="STRING" id="930129.SAMN05216352_1264"/>
<dbReference type="RefSeq" id="WP_091588185.1">
    <property type="nucleotide sequence ID" value="NZ_FNDU01000026.1"/>
</dbReference>
<dbReference type="InterPro" id="IPR034660">
    <property type="entry name" value="DinB/YfiT-like"/>
</dbReference>
<feature type="domain" description="DinB-like" evidence="1">
    <location>
        <begin position="8"/>
        <end position="140"/>
    </location>
</feature>
<proteinExistence type="predicted"/>
<dbReference type="Proteomes" id="UP000199017">
    <property type="component" value="Unassembled WGS sequence"/>
</dbReference>
<keyword evidence="3" id="KW-1185">Reference proteome</keyword>
<dbReference type="InterPro" id="IPR024775">
    <property type="entry name" value="DinB-like"/>
</dbReference>
<organism evidence="2 3">
    <name type="scientific">Alteribacillus bidgolensis</name>
    <dbReference type="NCBI Taxonomy" id="930129"/>
    <lineage>
        <taxon>Bacteria</taxon>
        <taxon>Bacillati</taxon>
        <taxon>Bacillota</taxon>
        <taxon>Bacilli</taxon>
        <taxon>Bacillales</taxon>
        <taxon>Bacillaceae</taxon>
        <taxon>Alteribacillus</taxon>
    </lineage>
</organism>
<evidence type="ECO:0000313" key="3">
    <source>
        <dbReference type="Proteomes" id="UP000199017"/>
    </source>
</evidence>
<dbReference type="Pfam" id="PF12867">
    <property type="entry name" value="DinB_2"/>
    <property type="match status" value="1"/>
</dbReference>
<dbReference type="OrthoDB" id="4295522at2"/>
<evidence type="ECO:0000313" key="2">
    <source>
        <dbReference type="EMBL" id="SDJ14118.1"/>
    </source>
</evidence>
<accession>A0A1G8RAY7</accession>
<protein>
    <submittedName>
        <fullName evidence="2">DinB superfamily protein</fullName>
    </submittedName>
</protein>
<name>A0A1G8RAY7_9BACI</name>
<dbReference type="EMBL" id="FNDU01000026">
    <property type="protein sequence ID" value="SDJ14118.1"/>
    <property type="molecule type" value="Genomic_DNA"/>
</dbReference>
<sequence>MNHLTFKQFELTRSWFIESAESVPRGIASVQPEGFSNTIHWHIGHVLTASEQLMFGFHHKKFHLPAVYTKLFERGTSPADWGGDVPPVDELITQLKDQWDRIQQIPAKQLNENLEEPFIGLETFGELAGFAIVHEAIHMGKIEEMKRVIELGGARN</sequence>
<evidence type="ECO:0000259" key="1">
    <source>
        <dbReference type="Pfam" id="PF12867"/>
    </source>
</evidence>
<gene>
    <name evidence="2" type="ORF">SAMN05216352_1264</name>
</gene>
<dbReference type="AlphaFoldDB" id="A0A1G8RAY7"/>